<protein>
    <submittedName>
        <fullName evidence="3">Helix-turn-helix transcriptional regulator</fullName>
    </submittedName>
</protein>
<accession>A0ABZ2V4P3</accession>
<dbReference type="InterPro" id="IPR036388">
    <property type="entry name" value="WH-like_DNA-bd_sf"/>
</dbReference>
<gene>
    <name evidence="3" type="ORF">AABB29_02240</name>
</gene>
<evidence type="ECO:0000259" key="2">
    <source>
        <dbReference type="SMART" id="SM00421"/>
    </source>
</evidence>
<evidence type="ECO:0000256" key="1">
    <source>
        <dbReference type="SAM" id="Phobius"/>
    </source>
</evidence>
<dbReference type="InterPro" id="IPR000792">
    <property type="entry name" value="Tscrpt_reg_LuxR_C"/>
</dbReference>
<dbReference type="EMBL" id="CP150951">
    <property type="protein sequence ID" value="WZC49494.1"/>
    <property type="molecule type" value="Genomic_DNA"/>
</dbReference>
<dbReference type="Gene3D" id="1.10.10.10">
    <property type="entry name" value="Winged helix-like DNA-binding domain superfamily/Winged helix DNA-binding domain"/>
    <property type="match status" value="1"/>
</dbReference>
<dbReference type="SUPFAM" id="SSF46894">
    <property type="entry name" value="C-terminal effector domain of the bipartite response regulators"/>
    <property type="match status" value="1"/>
</dbReference>
<evidence type="ECO:0000313" key="4">
    <source>
        <dbReference type="Proteomes" id="UP001440612"/>
    </source>
</evidence>
<reference evidence="4" key="1">
    <citation type="submission" date="2024-04" db="EMBL/GenBank/DDBJ databases">
        <title>Phylogenomic analyses of a clade within the roseobacter group suggest taxonomic reassignments of species of the genera Aestuariivita, Citreicella, Loktanella, Nautella, Pelagibaca, Ruegeria, Thalassobius, Thiobacimonas and Tropicibacter, and the proposal o.</title>
        <authorList>
            <person name="Jeon C.O."/>
        </authorList>
    </citation>
    <scope>NUCLEOTIDE SEQUENCE [LARGE SCALE GENOMIC DNA]</scope>
    <source>
        <strain evidence="4">BS5-3</strain>
    </source>
</reference>
<keyword evidence="1" id="KW-1133">Transmembrane helix</keyword>
<proteinExistence type="predicted"/>
<evidence type="ECO:0000313" key="3">
    <source>
        <dbReference type="EMBL" id="WZC49494.1"/>
    </source>
</evidence>
<dbReference type="Proteomes" id="UP001440612">
    <property type="component" value="Chromosome"/>
</dbReference>
<organism evidence="3 4">
    <name type="scientific">Yoonia phaeophyticola</name>
    <dbReference type="NCBI Taxonomy" id="3137369"/>
    <lineage>
        <taxon>Bacteria</taxon>
        <taxon>Pseudomonadati</taxon>
        <taxon>Pseudomonadota</taxon>
        <taxon>Alphaproteobacteria</taxon>
        <taxon>Rhodobacterales</taxon>
        <taxon>Paracoccaceae</taxon>
        <taxon>Yoonia</taxon>
    </lineage>
</organism>
<sequence>MFKAQERPIVFVAIIALLVAAAFDIWDDMQHGEALPMLLWDVVVVTSVTGLLGYIYILQPYAARLANKGLERKTADQAADLARLHALARKQLEGLGAYMSAQFDGWGLTPAEKDVALMLLKGFSMKEIANLREITDRTARQQATTVYSKAGLNGRAALSAYFLEDLLLPQTQP</sequence>
<dbReference type="SMART" id="SM00421">
    <property type="entry name" value="HTH_LUXR"/>
    <property type="match status" value="1"/>
</dbReference>
<keyword evidence="1" id="KW-0812">Transmembrane</keyword>
<dbReference type="RefSeq" id="WP_341367604.1">
    <property type="nucleotide sequence ID" value="NZ_CP150951.2"/>
</dbReference>
<feature type="transmembrane region" description="Helical" evidence="1">
    <location>
        <begin position="38"/>
        <end position="58"/>
    </location>
</feature>
<name>A0ABZ2V4P3_9RHOB</name>
<keyword evidence="1" id="KW-0472">Membrane</keyword>
<keyword evidence="4" id="KW-1185">Reference proteome</keyword>
<dbReference type="InterPro" id="IPR016032">
    <property type="entry name" value="Sig_transdc_resp-reg_C-effctor"/>
</dbReference>
<feature type="domain" description="HTH luxR-type" evidence="2">
    <location>
        <begin position="105"/>
        <end position="162"/>
    </location>
</feature>